<dbReference type="RefSeq" id="WP_098006126.1">
    <property type="nucleotide sequence ID" value="NZ_NVMX01000056.1"/>
</dbReference>
<evidence type="ECO:0000313" key="1">
    <source>
        <dbReference type="EMBL" id="PDZ95455.1"/>
    </source>
</evidence>
<reference evidence="1 2" key="1">
    <citation type="submission" date="2017-09" db="EMBL/GenBank/DDBJ databases">
        <title>Large-scale bioinformatics analysis of Bacillus genomes uncovers conserved roles of natural products in bacterial physiology.</title>
        <authorList>
            <consortium name="Agbiome Team Llc"/>
            <person name="Bleich R.M."/>
            <person name="Grubbs K.J."/>
            <person name="Santa Maria K.C."/>
            <person name="Allen S.E."/>
            <person name="Farag S."/>
            <person name="Shank E.A."/>
            <person name="Bowers A."/>
        </authorList>
    </citation>
    <scope>NUCLEOTIDE SEQUENCE [LARGE SCALE GENOMIC DNA]</scope>
    <source>
        <strain evidence="1 2">AFS092789</strain>
    </source>
</reference>
<dbReference type="AlphaFoldDB" id="A0A9X6SUJ5"/>
<comment type="caution">
    <text evidence="1">The sequence shown here is derived from an EMBL/GenBank/DDBJ whole genome shotgun (WGS) entry which is preliminary data.</text>
</comment>
<dbReference type="EMBL" id="NVMX01000056">
    <property type="protein sequence ID" value="PDZ95455.1"/>
    <property type="molecule type" value="Genomic_DNA"/>
</dbReference>
<protein>
    <submittedName>
        <fullName evidence="1">Uncharacterized protein</fullName>
    </submittedName>
</protein>
<proteinExistence type="predicted"/>
<evidence type="ECO:0000313" key="2">
    <source>
        <dbReference type="Proteomes" id="UP000219922"/>
    </source>
</evidence>
<sequence>MLAITEIKNIMQSIEFSNSFYLEILIDFNVMNYKIQNASFPEKMVNSKGKYIIGLIMNENGMHVYSENEEVFGNIPTLEELIVSDELKKQSVKAEFIDQIIGLVEKEDTLKHFKLPLIFLSNTCFI</sequence>
<gene>
    <name evidence="1" type="ORF">CON36_28300</name>
</gene>
<dbReference type="Proteomes" id="UP000219922">
    <property type="component" value="Unassembled WGS sequence"/>
</dbReference>
<organism evidence="1 2">
    <name type="scientific">Bacillus cereus</name>
    <dbReference type="NCBI Taxonomy" id="1396"/>
    <lineage>
        <taxon>Bacteria</taxon>
        <taxon>Bacillati</taxon>
        <taxon>Bacillota</taxon>
        <taxon>Bacilli</taxon>
        <taxon>Bacillales</taxon>
        <taxon>Bacillaceae</taxon>
        <taxon>Bacillus</taxon>
        <taxon>Bacillus cereus group</taxon>
    </lineage>
</organism>
<name>A0A9X6SUJ5_BACCE</name>
<accession>A0A9X6SUJ5</accession>